<dbReference type="Proteomes" id="UP000198341">
    <property type="component" value="Chromosome 2"/>
</dbReference>
<dbReference type="GO" id="GO:0006508">
    <property type="term" value="P:proteolysis"/>
    <property type="evidence" value="ECO:0007669"/>
    <property type="project" value="InterPro"/>
</dbReference>
<dbReference type="KEGG" id="bpg:Bathy02g02620"/>
<dbReference type="PRINTS" id="PR00776">
    <property type="entry name" value="HEMOGLOBNASE"/>
</dbReference>
<organism evidence="6 7">
    <name type="scientific">Bathycoccus prasinos</name>
    <dbReference type="NCBI Taxonomy" id="41875"/>
    <lineage>
        <taxon>Eukaryota</taxon>
        <taxon>Viridiplantae</taxon>
        <taxon>Chlorophyta</taxon>
        <taxon>Mamiellophyceae</taxon>
        <taxon>Mamiellales</taxon>
        <taxon>Bathycoccaceae</taxon>
        <taxon>Bathycoccus</taxon>
    </lineage>
</organism>
<evidence type="ECO:0000256" key="3">
    <source>
        <dbReference type="ARBA" id="ARBA00022502"/>
    </source>
</evidence>
<dbReference type="UniPathway" id="UPA00196"/>
<comment type="similarity">
    <text evidence="2">Belongs to the peptidase C13 family.</text>
</comment>
<name>K8F0S4_9CHLO</name>
<sequence>MRRKRFHDDDFASKKRDVLRRGRRLNSRFCRLLLCLLFLLLGFVSVEQSGLEGGRCAWWLCGAFAEDDHFGGRHEQKTNNHAILVDASRFWFNYRHAANTLAIYKTIKRLGIPDENIILMVADDYACNSRNVRAGEVFTDDSGYENNVYTEDIEVDYRGDEVTPANVLRVLLDAHYYNSEEDESDDDDGSVLLNLPNSKRLRTDENSNILFYLTGHGGDEFLKFQDQKEITAMDLQNAFTKMREMKRYNELLFVVDTCQAGTMFKRFNGLRNIIAVASSMKGENSYAHGTRNDIGLAVSDRFTRFLYEYLKRDNAEEITLREVFQRAQSPQIRSYLMSTVQVDWSNYVDGRQLGDVKVGDFFANAHSRRKKSRTFNAQKSNEKDEEAYATILPGFATASAFTSA</sequence>
<proteinExistence type="inferred from homology"/>
<dbReference type="EMBL" id="FO082277">
    <property type="protein sequence ID" value="CCO15153.1"/>
    <property type="molecule type" value="Genomic_DNA"/>
</dbReference>
<dbReference type="GO" id="GO:0006506">
    <property type="term" value="P:GPI anchor biosynthetic process"/>
    <property type="evidence" value="ECO:0007669"/>
    <property type="project" value="UniProtKB-UniPathway"/>
</dbReference>
<evidence type="ECO:0000256" key="5">
    <source>
        <dbReference type="SAM" id="SignalP"/>
    </source>
</evidence>
<keyword evidence="3" id="KW-0337">GPI-anchor biosynthesis</keyword>
<dbReference type="GO" id="GO:0042765">
    <property type="term" value="C:GPI-anchor transamidase complex"/>
    <property type="evidence" value="ECO:0007669"/>
    <property type="project" value="InterPro"/>
</dbReference>
<dbReference type="GO" id="GO:0016255">
    <property type="term" value="P:attachment of GPI anchor to protein"/>
    <property type="evidence" value="ECO:0007669"/>
    <property type="project" value="InterPro"/>
</dbReference>
<feature type="signal peptide" evidence="5">
    <location>
        <begin position="1"/>
        <end position="48"/>
    </location>
</feature>
<dbReference type="Pfam" id="PF01650">
    <property type="entry name" value="Peptidase_C13"/>
    <property type="match status" value="1"/>
</dbReference>
<gene>
    <name evidence="6" type="ORF">Bathy02g02620</name>
</gene>
<dbReference type="InterPro" id="IPR001096">
    <property type="entry name" value="Peptidase_C13"/>
</dbReference>
<dbReference type="AlphaFoldDB" id="K8F0S4"/>
<evidence type="ECO:0000313" key="7">
    <source>
        <dbReference type="Proteomes" id="UP000198341"/>
    </source>
</evidence>
<dbReference type="PANTHER" id="PTHR48067:SF1">
    <property type="entry name" value="GPI-ANCHOR TRANSAMIDASE"/>
    <property type="match status" value="1"/>
</dbReference>
<dbReference type="GeneID" id="19017375"/>
<dbReference type="RefSeq" id="XP_007514913.1">
    <property type="nucleotide sequence ID" value="XM_007514851.1"/>
</dbReference>
<dbReference type="Gene3D" id="3.40.50.1460">
    <property type="match status" value="1"/>
</dbReference>
<reference evidence="6 7" key="1">
    <citation type="submission" date="2011-10" db="EMBL/GenBank/DDBJ databases">
        <authorList>
            <person name="Genoscope - CEA"/>
        </authorList>
    </citation>
    <scope>NUCLEOTIDE SEQUENCE [LARGE SCALE GENOMIC DNA]</scope>
    <source>
        <strain evidence="6 7">RCC 1105</strain>
    </source>
</reference>
<dbReference type="eggNOG" id="KOG1349">
    <property type="taxonomic scope" value="Eukaryota"/>
</dbReference>
<dbReference type="InterPro" id="IPR028361">
    <property type="entry name" value="GPI_transamidase"/>
</dbReference>
<dbReference type="MEROPS" id="C13.005"/>
<feature type="chain" id="PRO_5003917763" evidence="5">
    <location>
        <begin position="49"/>
        <end position="404"/>
    </location>
</feature>
<dbReference type="OrthoDB" id="192611at2759"/>
<evidence type="ECO:0000256" key="4">
    <source>
        <dbReference type="ARBA" id="ARBA00022729"/>
    </source>
</evidence>
<accession>K8F0S4</accession>
<dbReference type="STRING" id="41875.K8F0S4"/>
<dbReference type="PANTHER" id="PTHR48067">
    <property type="entry name" value="GPI-ANCHOR TRANSAMIDASE"/>
    <property type="match status" value="1"/>
</dbReference>
<keyword evidence="4 5" id="KW-0732">Signal</keyword>
<dbReference type="GO" id="GO:0003923">
    <property type="term" value="F:GPI-anchor transamidase activity"/>
    <property type="evidence" value="ECO:0007669"/>
    <property type="project" value="InterPro"/>
</dbReference>
<evidence type="ECO:0000313" key="6">
    <source>
        <dbReference type="EMBL" id="CCO15153.1"/>
    </source>
</evidence>
<protein>
    <submittedName>
        <fullName evidence="6">GPI-anchor transamidase</fullName>
    </submittedName>
</protein>
<comment type="pathway">
    <text evidence="1">Glycolipid biosynthesis; glycosylphosphatidylinositol-anchor biosynthesis.</text>
</comment>
<keyword evidence="7" id="KW-1185">Reference proteome</keyword>
<evidence type="ECO:0000256" key="2">
    <source>
        <dbReference type="ARBA" id="ARBA00009941"/>
    </source>
</evidence>
<evidence type="ECO:0000256" key="1">
    <source>
        <dbReference type="ARBA" id="ARBA00004687"/>
    </source>
</evidence>